<keyword evidence="3" id="KW-1185">Reference proteome</keyword>
<dbReference type="Gene3D" id="2.40.10.220">
    <property type="entry name" value="predicted glycosyltransferase like domains"/>
    <property type="match status" value="1"/>
</dbReference>
<accession>A0ABY0IGV2</accession>
<dbReference type="Proteomes" id="UP000443582">
    <property type="component" value="Unassembled WGS sequence"/>
</dbReference>
<reference evidence="3" key="1">
    <citation type="journal article" date="2019" name="Int. J. Syst. Evol. Microbiol.">
        <title>Halobacteriovorax valvorus sp. nov., a novel prokaryotic predator isolated from coastal seawater of China.</title>
        <authorList>
            <person name="Chen M.-X."/>
        </authorList>
    </citation>
    <scope>NUCLEOTIDE SEQUENCE [LARGE SCALE GENOMIC DNA]</scope>
    <source>
        <strain evidence="3">BL9</strain>
    </source>
</reference>
<evidence type="ECO:0000259" key="1">
    <source>
        <dbReference type="Pfam" id="PF07238"/>
    </source>
</evidence>
<organism evidence="2 3">
    <name type="scientific">Halobacteriovorax vibrionivorans</name>
    <dbReference type="NCBI Taxonomy" id="2152716"/>
    <lineage>
        <taxon>Bacteria</taxon>
        <taxon>Pseudomonadati</taxon>
        <taxon>Bdellovibrionota</taxon>
        <taxon>Bacteriovoracia</taxon>
        <taxon>Bacteriovoracales</taxon>
        <taxon>Halobacteriovoraceae</taxon>
        <taxon>Halobacteriovorax</taxon>
    </lineage>
</organism>
<proteinExistence type="predicted"/>
<gene>
    <name evidence="2" type="ORF">DAY19_12270</name>
</gene>
<sequence>MKKHLNLIKTGHQSIEKRVFPRFPFSYLVFKRDDNSVNYQVKDISYGGMSLALKDGVVNAKLDDEFSGEIHWYDQKVNVKCIVRRVEEDNIGVEFVKSDIFDKSLLNFLSVSNVSKNLRPIHEYDEQMDLPIGLKTWLRCDGPFEIFVWHHRDGEISKIQILMMDSILEWTDGEGIQTGKVLSVRPSDKPLTHEEEIEFLIDSPIDQDKLEFANELVQHIPESLISEGDLKFLTRKISG</sequence>
<dbReference type="RefSeq" id="WP_115362893.1">
    <property type="nucleotide sequence ID" value="NZ_QDKL01000003.1"/>
</dbReference>
<protein>
    <submittedName>
        <fullName evidence="2">PilZ domain-containing protein</fullName>
    </submittedName>
</protein>
<evidence type="ECO:0000313" key="3">
    <source>
        <dbReference type="Proteomes" id="UP000443582"/>
    </source>
</evidence>
<name>A0ABY0IGV2_9BACT</name>
<evidence type="ECO:0000313" key="2">
    <source>
        <dbReference type="EMBL" id="RZF20754.1"/>
    </source>
</evidence>
<dbReference type="InterPro" id="IPR009875">
    <property type="entry name" value="PilZ_domain"/>
</dbReference>
<feature type="domain" description="PilZ" evidence="1">
    <location>
        <begin position="16"/>
        <end position="104"/>
    </location>
</feature>
<dbReference type="SUPFAM" id="SSF141371">
    <property type="entry name" value="PilZ domain-like"/>
    <property type="match status" value="1"/>
</dbReference>
<dbReference type="EMBL" id="QDKL01000003">
    <property type="protein sequence ID" value="RZF20754.1"/>
    <property type="molecule type" value="Genomic_DNA"/>
</dbReference>
<comment type="caution">
    <text evidence="2">The sequence shown here is derived from an EMBL/GenBank/DDBJ whole genome shotgun (WGS) entry which is preliminary data.</text>
</comment>
<dbReference type="Pfam" id="PF07238">
    <property type="entry name" value="PilZ"/>
    <property type="match status" value="1"/>
</dbReference>